<evidence type="ECO:0000313" key="3">
    <source>
        <dbReference type="Proteomes" id="UP001153076"/>
    </source>
</evidence>
<name>A0A9Q1JKF5_9CARY</name>
<keyword evidence="3" id="KW-1185">Reference proteome</keyword>
<protein>
    <submittedName>
        <fullName evidence="2">Uncharacterized protein</fullName>
    </submittedName>
</protein>
<accession>A0A9Q1JKF5</accession>
<evidence type="ECO:0000313" key="2">
    <source>
        <dbReference type="EMBL" id="KAJ8426574.1"/>
    </source>
</evidence>
<dbReference type="EMBL" id="JAKOGI010001268">
    <property type="protein sequence ID" value="KAJ8426574.1"/>
    <property type="molecule type" value="Genomic_DNA"/>
</dbReference>
<dbReference type="Proteomes" id="UP001153076">
    <property type="component" value="Unassembled WGS sequence"/>
</dbReference>
<proteinExistence type="predicted"/>
<evidence type="ECO:0000256" key="1">
    <source>
        <dbReference type="SAM" id="MobiDB-lite"/>
    </source>
</evidence>
<reference evidence="2" key="1">
    <citation type="submission" date="2022-04" db="EMBL/GenBank/DDBJ databases">
        <title>Carnegiea gigantea Genome sequencing and assembly v2.</title>
        <authorList>
            <person name="Copetti D."/>
            <person name="Sanderson M.J."/>
            <person name="Burquez A."/>
            <person name="Wojciechowski M.F."/>
        </authorList>
    </citation>
    <scope>NUCLEOTIDE SEQUENCE</scope>
    <source>
        <strain evidence="2">SGP5-SGP5p</strain>
        <tissue evidence="2">Aerial part</tissue>
    </source>
</reference>
<gene>
    <name evidence="2" type="ORF">Cgig2_022311</name>
</gene>
<feature type="region of interest" description="Disordered" evidence="1">
    <location>
        <begin position="158"/>
        <end position="196"/>
    </location>
</feature>
<dbReference type="OrthoDB" id="1752268at2759"/>
<sequence length="196" mass="22146">MEARELKLLMGPAMTFGLKTATAMVHQILVDIGSSIDVTTLECLKKLQCNKRDLAAIKTPICGVRGTSHVSPWKQETTYPSRQQRQLKNHKIKLSGGGHPYSVILGRSSLNAMKVVVTSYLLLIQFELDDRKMGKLYREQKIVRECYYVSLKPLRKKEELPTGETSRPNKTENEGHQKGGNLRKAYAQLGRTTHDH</sequence>
<comment type="caution">
    <text evidence="2">The sequence shown here is derived from an EMBL/GenBank/DDBJ whole genome shotgun (WGS) entry which is preliminary data.</text>
</comment>
<dbReference type="AlphaFoldDB" id="A0A9Q1JKF5"/>
<organism evidence="2 3">
    <name type="scientific">Carnegiea gigantea</name>
    <dbReference type="NCBI Taxonomy" id="171969"/>
    <lineage>
        <taxon>Eukaryota</taxon>
        <taxon>Viridiplantae</taxon>
        <taxon>Streptophyta</taxon>
        <taxon>Embryophyta</taxon>
        <taxon>Tracheophyta</taxon>
        <taxon>Spermatophyta</taxon>
        <taxon>Magnoliopsida</taxon>
        <taxon>eudicotyledons</taxon>
        <taxon>Gunneridae</taxon>
        <taxon>Pentapetalae</taxon>
        <taxon>Caryophyllales</taxon>
        <taxon>Cactineae</taxon>
        <taxon>Cactaceae</taxon>
        <taxon>Cactoideae</taxon>
        <taxon>Echinocereeae</taxon>
        <taxon>Carnegiea</taxon>
    </lineage>
</organism>
<feature type="compositionally biased region" description="Basic and acidic residues" evidence="1">
    <location>
        <begin position="167"/>
        <end position="177"/>
    </location>
</feature>